<feature type="domain" description="HTH hxlR-type" evidence="4">
    <location>
        <begin position="6"/>
        <end position="121"/>
    </location>
</feature>
<dbReference type="Gene3D" id="1.10.10.10">
    <property type="entry name" value="Winged helix-like DNA-binding domain superfamily/Winged helix DNA-binding domain"/>
    <property type="match status" value="1"/>
</dbReference>
<evidence type="ECO:0000313" key="6">
    <source>
        <dbReference type="Proteomes" id="UP000295444"/>
    </source>
</evidence>
<dbReference type="PANTHER" id="PTHR33204">
    <property type="entry name" value="TRANSCRIPTIONAL REGULATOR, MARR FAMILY"/>
    <property type="match status" value="1"/>
</dbReference>
<dbReference type="RefSeq" id="WP_208115705.1">
    <property type="nucleotide sequence ID" value="NZ_SNXZ01000003.1"/>
</dbReference>
<dbReference type="PANTHER" id="PTHR33204:SF37">
    <property type="entry name" value="HTH-TYPE TRANSCRIPTIONAL REGULATOR YODB"/>
    <property type="match status" value="1"/>
</dbReference>
<dbReference type="InterPro" id="IPR002577">
    <property type="entry name" value="HTH_HxlR"/>
</dbReference>
<evidence type="ECO:0000259" key="4">
    <source>
        <dbReference type="PROSITE" id="PS51118"/>
    </source>
</evidence>
<keyword evidence="3" id="KW-0804">Transcription</keyword>
<keyword evidence="2" id="KW-0238">DNA-binding</keyword>
<evidence type="ECO:0000256" key="1">
    <source>
        <dbReference type="ARBA" id="ARBA00023015"/>
    </source>
</evidence>
<evidence type="ECO:0000256" key="2">
    <source>
        <dbReference type="ARBA" id="ARBA00023125"/>
    </source>
</evidence>
<dbReference type="GO" id="GO:0003677">
    <property type="term" value="F:DNA binding"/>
    <property type="evidence" value="ECO:0007669"/>
    <property type="project" value="UniProtKB-KW"/>
</dbReference>
<sequence>MTKWDVPYRQGVHDAMTVLRGRWTVAVLAALALGERQYGELLAAVNEVEERVGWVSHERPLTERTLTDTLRRANTDGLVQRRAEPGRFGAVWYGLTPMGRSLLRALRPLAEWAQQHREQMENQPAEGRTART</sequence>
<name>A0A4R6SE27_LABRH</name>
<dbReference type="InterPro" id="IPR036388">
    <property type="entry name" value="WH-like_DNA-bd_sf"/>
</dbReference>
<evidence type="ECO:0000313" key="5">
    <source>
        <dbReference type="EMBL" id="TDP97903.1"/>
    </source>
</evidence>
<keyword evidence="1" id="KW-0805">Transcription regulation</keyword>
<gene>
    <name evidence="5" type="ORF">EV186_103882</name>
</gene>
<dbReference type="Proteomes" id="UP000295444">
    <property type="component" value="Unassembled WGS sequence"/>
</dbReference>
<proteinExistence type="predicted"/>
<organism evidence="5 6">
    <name type="scientific">Labedaea rhizosphaerae</name>
    <dbReference type="NCBI Taxonomy" id="598644"/>
    <lineage>
        <taxon>Bacteria</taxon>
        <taxon>Bacillati</taxon>
        <taxon>Actinomycetota</taxon>
        <taxon>Actinomycetes</taxon>
        <taxon>Pseudonocardiales</taxon>
        <taxon>Pseudonocardiaceae</taxon>
        <taxon>Labedaea</taxon>
    </lineage>
</organism>
<protein>
    <submittedName>
        <fullName evidence="5">HxlR family transcriptional regulator</fullName>
    </submittedName>
</protein>
<dbReference type="Pfam" id="PF01638">
    <property type="entry name" value="HxlR"/>
    <property type="match status" value="1"/>
</dbReference>
<dbReference type="InterPro" id="IPR036390">
    <property type="entry name" value="WH_DNA-bd_sf"/>
</dbReference>
<dbReference type="AlphaFoldDB" id="A0A4R6SE27"/>
<reference evidence="5 6" key="1">
    <citation type="submission" date="2019-03" db="EMBL/GenBank/DDBJ databases">
        <title>Genomic Encyclopedia of Type Strains, Phase IV (KMG-IV): sequencing the most valuable type-strain genomes for metagenomic binning, comparative biology and taxonomic classification.</title>
        <authorList>
            <person name="Goeker M."/>
        </authorList>
    </citation>
    <scope>NUCLEOTIDE SEQUENCE [LARGE SCALE GENOMIC DNA]</scope>
    <source>
        <strain evidence="5 6">DSM 45361</strain>
    </source>
</reference>
<dbReference type="EMBL" id="SNXZ01000003">
    <property type="protein sequence ID" value="TDP97903.1"/>
    <property type="molecule type" value="Genomic_DNA"/>
</dbReference>
<dbReference type="SUPFAM" id="SSF46785">
    <property type="entry name" value="Winged helix' DNA-binding domain"/>
    <property type="match status" value="1"/>
</dbReference>
<accession>A0A4R6SE27</accession>
<keyword evidence="6" id="KW-1185">Reference proteome</keyword>
<comment type="caution">
    <text evidence="5">The sequence shown here is derived from an EMBL/GenBank/DDBJ whole genome shotgun (WGS) entry which is preliminary data.</text>
</comment>
<dbReference type="PROSITE" id="PS51118">
    <property type="entry name" value="HTH_HXLR"/>
    <property type="match status" value="1"/>
</dbReference>
<evidence type="ECO:0000256" key="3">
    <source>
        <dbReference type="ARBA" id="ARBA00023163"/>
    </source>
</evidence>